<evidence type="ECO:0000313" key="1">
    <source>
        <dbReference type="EMBL" id="GBM18842.1"/>
    </source>
</evidence>
<name>A0A4Y2DPU0_ARAVE</name>
<proteinExistence type="predicted"/>
<keyword evidence="2" id="KW-1185">Reference proteome</keyword>
<dbReference type="AlphaFoldDB" id="A0A4Y2DPU0"/>
<dbReference type="EMBL" id="BGPR01000412">
    <property type="protein sequence ID" value="GBM18842.1"/>
    <property type="molecule type" value="Genomic_DNA"/>
</dbReference>
<dbReference type="Proteomes" id="UP000499080">
    <property type="component" value="Unassembled WGS sequence"/>
</dbReference>
<reference evidence="1 2" key="1">
    <citation type="journal article" date="2019" name="Sci. Rep.">
        <title>Orb-weaving spider Araneus ventricosus genome elucidates the spidroin gene catalogue.</title>
        <authorList>
            <person name="Kono N."/>
            <person name="Nakamura H."/>
            <person name="Ohtoshi R."/>
            <person name="Moran D.A.P."/>
            <person name="Shinohara A."/>
            <person name="Yoshida Y."/>
            <person name="Fujiwara M."/>
            <person name="Mori M."/>
            <person name="Tomita M."/>
            <person name="Arakawa K."/>
        </authorList>
    </citation>
    <scope>NUCLEOTIDE SEQUENCE [LARGE SCALE GENOMIC DNA]</scope>
</reference>
<comment type="caution">
    <text evidence="1">The sequence shown here is derived from an EMBL/GenBank/DDBJ whole genome shotgun (WGS) entry which is preliminary data.</text>
</comment>
<sequence length="139" mass="15474">MFKVSAVYEGRLEHAVEWLSSRCSIAGSTEVQAACGFQQLSPFVSSLRLDTPVPGDGPQEKINGVRSGGTYRVGVLEELFLRIPKARVVYEDTQRMRSNDMDLNIITFFHFSLETITDSERCSLCPDGILTFDKFASVS</sequence>
<accession>A0A4Y2DPU0</accession>
<organism evidence="1 2">
    <name type="scientific">Araneus ventricosus</name>
    <name type="common">Orbweaver spider</name>
    <name type="synonym">Epeira ventricosa</name>
    <dbReference type="NCBI Taxonomy" id="182803"/>
    <lineage>
        <taxon>Eukaryota</taxon>
        <taxon>Metazoa</taxon>
        <taxon>Ecdysozoa</taxon>
        <taxon>Arthropoda</taxon>
        <taxon>Chelicerata</taxon>
        <taxon>Arachnida</taxon>
        <taxon>Araneae</taxon>
        <taxon>Araneomorphae</taxon>
        <taxon>Entelegynae</taxon>
        <taxon>Araneoidea</taxon>
        <taxon>Araneidae</taxon>
        <taxon>Araneus</taxon>
    </lineage>
</organism>
<evidence type="ECO:0000313" key="2">
    <source>
        <dbReference type="Proteomes" id="UP000499080"/>
    </source>
</evidence>
<protein>
    <submittedName>
        <fullName evidence="1">Uncharacterized protein</fullName>
    </submittedName>
</protein>
<gene>
    <name evidence="1" type="ORF">AVEN_203116_1</name>
</gene>